<feature type="domain" description="UspA" evidence="2">
    <location>
        <begin position="1"/>
        <end position="134"/>
    </location>
</feature>
<evidence type="ECO:0000313" key="3">
    <source>
        <dbReference type="EMBL" id="BAY98343.1"/>
    </source>
</evidence>
<dbReference type="EMBL" id="AP018248">
    <property type="protein sequence ID" value="BAY98343.1"/>
    <property type="molecule type" value="Genomic_DNA"/>
</dbReference>
<gene>
    <name evidence="3" type="ORF">NIES37_22930</name>
</gene>
<dbReference type="PANTHER" id="PTHR46268">
    <property type="entry name" value="STRESS RESPONSE PROTEIN NHAX"/>
    <property type="match status" value="1"/>
</dbReference>
<dbReference type="Pfam" id="PF00582">
    <property type="entry name" value="Usp"/>
    <property type="match status" value="2"/>
</dbReference>
<dbReference type="InterPro" id="IPR006015">
    <property type="entry name" value="Universal_stress_UspA"/>
</dbReference>
<feature type="domain" description="UspA" evidence="2">
    <location>
        <begin position="154"/>
        <end position="288"/>
    </location>
</feature>
<dbReference type="PANTHER" id="PTHR46268:SF22">
    <property type="entry name" value="SENSOR PROTEIN KDPD-RELATED"/>
    <property type="match status" value="1"/>
</dbReference>
<evidence type="ECO:0000259" key="2">
    <source>
        <dbReference type="Pfam" id="PF00582"/>
    </source>
</evidence>
<evidence type="ECO:0000256" key="1">
    <source>
        <dbReference type="ARBA" id="ARBA00008791"/>
    </source>
</evidence>
<reference evidence="3 4" key="1">
    <citation type="submission" date="2017-06" db="EMBL/GenBank/DDBJ databases">
        <title>Genome sequencing of cyanobaciteial culture collection at National Institute for Environmental Studies (NIES).</title>
        <authorList>
            <person name="Hirose Y."/>
            <person name="Shimura Y."/>
            <person name="Fujisawa T."/>
            <person name="Nakamura Y."/>
            <person name="Kawachi M."/>
        </authorList>
    </citation>
    <scope>NUCLEOTIDE SEQUENCE [LARGE SCALE GENOMIC DNA]</scope>
    <source>
        <strain evidence="3 4">NIES-37</strain>
    </source>
</reference>
<dbReference type="KEGG" id="ttq:NIES37_22930"/>
<dbReference type="PRINTS" id="PR01438">
    <property type="entry name" value="UNVRSLSTRESS"/>
</dbReference>
<name>A0A1Z4MY14_9CYAN</name>
<sequence length="293" mass="32670">MFERVLISTDFADGLHRLAHFVSSLGLAGIKQIVFLHVVPVWEKGAIPKVDTENIEAAQTRLAAAVGENNSDVEVKIEVQSGKAVEKILKVAQSYQSELIILGSQSRSLFTEKLVGSTMSDLSHQTKIPLLVLRPQLISAYTSEELTLRCQHLFRSLLLPYNNTQSANYLVKQVKDLAEKQHGQFLQNCQLSWVIDNCGRQERPPKILPQEAQATLSQIKADLEGVNLQVKTEVREGNPVNQILETAFMADISAIAVSSETIGKLQEWLVSSFAAEILRQSWYPVLFFPFPES</sequence>
<dbReference type="SUPFAM" id="SSF52402">
    <property type="entry name" value="Adenine nucleotide alpha hydrolases-like"/>
    <property type="match status" value="2"/>
</dbReference>
<comment type="similarity">
    <text evidence="1">Belongs to the universal stress protein A family.</text>
</comment>
<dbReference type="CDD" id="cd00293">
    <property type="entry name" value="USP-like"/>
    <property type="match status" value="2"/>
</dbReference>
<proteinExistence type="inferred from homology"/>
<keyword evidence="4" id="KW-1185">Reference proteome</keyword>
<dbReference type="Gene3D" id="3.40.50.620">
    <property type="entry name" value="HUPs"/>
    <property type="match status" value="2"/>
</dbReference>
<dbReference type="InterPro" id="IPR014729">
    <property type="entry name" value="Rossmann-like_a/b/a_fold"/>
</dbReference>
<organism evidence="3 4">
    <name type="scientific">Tolypothrix tenuis PCC 7101</name>
    <dbReference type="NCBI Taxonomy" id="231146"/>
    <lineage>
        <taxon>Bacteria</taxon>
        <taxon>Bacillati</taxon>
        <taxon>Cyanobacteriota</taxon>
        <taxon>Cyanophyceae</taxon>
        <taxon>Nostocales</taxon>
        <taxon>Tolypothrichaceae</taxon>
        <taxon>Tolypothrix</taxon>
    </lineage>
</organism>
<dbReference type="Proteomes" id="UP000218785">
    <property type="component" value="Chromosome"/>
</dbReference>
<dbReference type="AlphaFoldDB" id="A0A1Z4MY14"/>
<protein>
    <submittedName>
        <fullName evidence="3">UspA domain-containing protein</fullName>
    </submittedName>
</protein>
<dbReference type="InterPro" id="IPR006016">
    <property type="entry name" value="UspA"/>
</dbReference>
<dbReference type="RefSeq" id="WP_096575681.1">
    <property type="nucleotide sequence ID" value="NZ_CAWNJS010000001.1"/>
</dbReference>
<evidence type="ECO:0000313" key="4">
    <source>
        <dbReference type="Proteomes" id="UP000218785"/>
    </source>
</evidence>
<accession>A0A1Z4MY14</accession>